<name>A0A1M2V5U1_TRAPU</name>
<protein>
    <submittedName>
        <fullName evidence="2">Uncharacterized protein</fullName>
    </submittedName>
</protein>
<reference evidence="2 3" key="1">
    <citation type="submission" date="2016-10" db="EMBL/GenBank/DDBJ databases">
        <title>Genome sequence of the basidiomycete white-rot fungus Trametes pubescens.</title>
        <authorList>
            <person name="Makela M.R."/>
            <person name="Granchi Z."/>
            <person name="Peng M."/>
            <person name="De Vries R.P."/>
            <person name="Grigoriev I."/>
            <person name="Riley R."/>
            <person name="Hilden K."/>
        </authorList>
    </citation>
    <scope>NUCLEOTIDE SEQUENCE [LARGE SCALE GENOMIC DNA]</scope>
    <source>
        <strain evidence="2 3">FBCC735</strain>
    </source>
</reference>
<dbReference type="Proteomes" id="UP000184267">
    <property type="component" value="Unassembled WGS sequence"/>
</dbReference>
<comment type="caution">
    <text evidence="2">The sequence shown here is derived from an EMBL/GenBank/DDBJ whole genome shotgun (WGS) entry which is preliminary data.</text>
</comment>
<gene>
    <name evidence="2" type="ORF">TRAPUB_6492</name>
</gene>
<keyword evidence="3" id="KW-1185">Reference proteome</keyword>
<accession>A0A1M2V5U1</accession>
<dbReference type="AlphaFoldDB" id="A0A1M2V5U1"/>
<evidence type="ECO:0000313" key="3">
    <source>
        <dbReference type="Proteomes" id="UP000184267"/>
    </source>
</evidence>
<feature type="region of interest" description="Disordered" evidence="1">
    <location>
        <begin position="121"/>
        <end position="141"/>
    </location>
</feature>
<dbReference type="EMBL" id="MNAD01001640">
    <property type="protein sequence ID" value="OJT02953.1"/>
    <property type="molecule type" value="Genomic_DNA"/>
</dbReference>
<organism evidence="2 3">
    <name type="scientific">Trametes pubescens</name>
    <name type="common">White-rot fungus</name>
    <dbReference type="NCBI Taxonomy" id="154538"/>
    <lineage>
        <taxon>Eukaryota</taxon>
        <taxon>Fungi</taxon>
        <taxon>Dikarya</taxon>
        <taxon>Basidiomycota</taxon>
        <taxon>Agaricomycotina</taxon>
        <taxon>Agaricomycetes</taxon>
        <taxon>Polyporales</taxon>
        <taxon>Polyporaceae</taxon>
        <taxon>Trametes</taxon>
    </lineage>
</organism>
<evidence type="ECO:0000313" key="2">
    <source>
        <dbReference type="EMBL" id="OJT02953.1"/>
    </source>
</evidence>
<sequence length="171" mass="18547">MAARRGKTARHNIWASNRMLGHIVPAQSQRCVAATAPASNLAPQTGPHSDAVRQTRCKLWLAQIPLFLSPEALARFLGVFRRGDAVIHKEKNYKDQIQGINNDRHVRSDLHWGTSRKSQGVFGLDGSAAPSRTGGEPSGSADVLAGFSIRVALAHRSGGRENRCGGRDDDF</sequence>
<proteinExistence type="predicted"/>
<evidence type="ECO:0000256" key="1">
    <source>
        <dbReference type="SAM" id="MobiDB-lite"/>
    </source>
</evidence>